<evidence type="ECO:0000313" key="2">
    <source>
        <dbReference type="EMBL" id="KAK1410237.1"/>
    </source>
</evidence>
<dbReference type="AlphaFoldDB" id="A0AAD8NIL2"/>
<sequence length="69" mass="7876">MDSNCSLYSVCLLFSCCDSKGLMSPINVFLIFYNASIQLLLMFFFHGQLKQCRSSIMMKEDVHSRTANP</sequence>
<reference evidence="2" key="1">
    <citation type="journal article" date="2023" name="bioRxiv">
        <title>Improved chromosome-level genome assembly for marigold (Tagetes erecta).</title>
        <authorList>
            <person name="Jiang F."/>
            <person name="Yuan L."/>
            <person name="Wang S."/>
            <person name="Wang H."/>
            <person name="Xu D."/>
            <person name="Wang A."/>
            <person name="Fan W."/>
        </authorList>
    </citation>
    <scope>NUCLEOTIDE SEQUENCE</scope>
    <source>
        <strain evidence="2">WSJ</strain>
        <tissue evidence="2">Leaf</tissue>
    </source>
</reference>
<keyword evidence="3" id="KW-1185">Reference proteome</keyword>
<accession>A0AAD8NIL2</accession>
<feature type="transmembrane region" description="Helical" evidence="1">
    <location>
        <begin position="29"/>
        <end position="49"/>
    </location>
</feature>
<keyword evidence="1" id="KW-0472">Membrane</keyword>
<dbReference type="Proteomes" id="UP001229421">
    <property type="component" value="Unassembled WGS sequence"/>
</dbReference>
<proteinExistence type="predicted"/>
<organism evidence="2 3">
    <name type="scientific">Tagetes erecta</name>
    <name type="common">African marigold</name>
    <dbReference type="NCBI Taxonomy" id="13708"/>
    <lineage>
        <taxon>Eukaryota</taxon>
        <taxon>Viridiplantae</taxon>
        <taxon>Streptophyta</taxon>
        <taxon>Embryophyta</taxon>
        <taxon>Tracheophyta</taxon>
        <taxon>Spermatophyta</taxon>
        <taxon>Magnoliopsida</taxon>
        <taxon>eudicotyledons</taxon>
        <taxon>Gunneridae</taxon>
        <taxon>Pentapetalae</taxon>
        <taxon>asterids</taxon>
        <taxon>campanulids</taxon>
        <taxon>Asterales</taxon>
        <taxon>Asteraceae</taxon>
        <taxon>Asteroideae</taxon>
        <taxon>Heliantheae alliance</taxon>
        <taxon>Tageteae</taxon>
        <taxon>Tagetes</taxon>
    </lineage>
</organism>
<gene>
    <name evidence="2" type="ORF">QVD17_36772</name>
</gene>
<name>A0AAD8NIL2_TARER</name>
<dbReference type="EMBL" id="JAUHHV010000010">
    <property type="protein sequence ID" value="KAK1410237.1"/>
    <property type="molecule type" value="Genomic_DNA"/>
</dbReference>
<keyword evidence="1" id="KW-0812">Transmembrane</keyword>
<protein>
    <submittedName>
        <fullName evidence="2">Uncharacterized protein</fullName>
    </submittedName>
</protein>
<comment type="caution">
    <text evidence="2">The sequence shown here is derived from an EMBL/GenBank/DDBJ whole genome shotgun (WGS) entry which is preliminary data.</text>
</comment>
<keyword evidence="1" id="KW-1133">Transmembrane helix</keyword>
<evidence type="ECO:0000256" key="1">
    <source>
        <dbReference type="SAM" id="Phobius"/>
    </source>
</evidence>
<evidence type="ECO:0000313" key="3">
    <source>
        <dbReference type="Proteomes" id="UP001229421"/>
    </source>
</evidence>